<dbReference type="PANTHER" id="PTHR37827:SF1">
    <property type="entry name" value="HNH DOMAIN-CONTAINING PROTEIN"/>
    <property type="match status" value="1"/>
</dbReference>
<protein>
    <submittedName>
        <fullName evidence="1">HNH endonuclease</fullName>
    </submittedName>
</protein>
<keyword evidence="2" id="KW-1185">Reference proteome</keyword>
<reference evidence="1 2" key="1">
    <citation type="submission" date="2022-03" db="EMBL/GenBank/DDBJ databases">
        <title>Hymenobactersp. isolated from the air.</title>
        <authorList>
            <person name="Won M."/>
            <person name="Kwon S.-W."/>
        </authorList>
    </citation>
    <scope>NUCLEOTIDE SEQUENCE [LARGE SCALE GENOMIC DNA]</scope>
    <source>
        <strain evidence="1 2">KACC 22596</strain>
    </source>
</reference>
<dbReference type="Gene3D" id="1.10.30.50">
    <property type="match status" value="1"/>
</dbReference>
<proteinExistence type="predicted"/>
<dbReference type="PANTHER" id="PTHR37827">
    <property type="entry name" value="TUDOR DOMAIN-CONTAINING PROTEIN"/>
    <property type="match status" value="1"/>
</dbReference>
<keyword evidence="1" id="KW-0378">Hydrolase</keyword>
<keyword evidence="1" id="KW-0540">Nuclease</keyword>
<evidence type="ECO:0000313" key="2">
    <source>
        <dbReference type="Proteomes" id="UP000831390"/>
    </source>
</evidence>
<accession>A0ABY4B8U1</accession>
<dbReference type="Proteomes" id="UP000831390">
    <property type="component" value="Chromosome"/>
</dbReference>
<organism evidence="1 2">
    <name type="scientific">Hymenobacter monticola</name>
    <dbReference type="NCBI Taxonomy" id="1705399"/>
    <lineage>
        <taxon>Bacteria</taxon>
        <taxon>Pseudomonadati</taxon>
        <taxon>Bacteroidota</taxon>
        <taxon>Cytophagia</taxon>
        <taxon>Cytophagales</taxon>
        <taxon>Hymenobacteraceae</taxon>
        <taxon>Hymenobacter</taxon>
    </lineage>
</organism>
<gene>
    <name evidence="1" type="ORF">MTP16_18400</name>
</gene>
<keyword evidence="1" id="KW-0255">Endonuclease</keyword>
<dbReference type="RefSeq" id="WP_243512723.1">
    <property type="nucleotide sequence ID" value="NZ_CP094534.1"/>
</dbReference>
<evidence type="ECO:0000313" key="1">
    <source>
        <dbReference type="EMBL" id="UOE33085.1"/>
    </source>
</evidence>
<dbReference type="EMBL" id="CP094534">
    <property type="protein sequence ID" value="UOE33085.1"/>
    <property type="molecule type" value="Genomic_DNA"/>
</dbReference>
<sequence>MAQRRDRLIPGPPAATLDRAHSQCGLCERLVQATSRHHLVPREEGGKHGPTVDLCQPCHSSVHRFLTNRELARQYPTVEALRAAEGLQTYLGWIRKQRVERITNRRSRR</sequence>
<dbReference type="GO" id="GO:0004519">
    <property type="term" value="F:endonuclease activity"/>
    <property type="evidence" value="ECO:0007669"/>
    <property type="project" value="UniProtKB-KW"/>
</dbReference>
<name>A0ABY4B8U1_9BACT</name>